<dbReference type="Gene3D" id="1.25.40.390">
    <property type="match status" value="1"/>
</dbReference>
<proteinExistence type="predicted"/>
<reference evidence="1 2" key="1">
    <citation type="journal article" date="2014" name="Curr. Microbiol.">
        <title>Spirosoma radiotolerans sp. nov., a gamma-radiation-resistant bacterium isolated from gamma ray-irradiated soil.</title>
        <authorList>
            <person name="Lee J.J."/>
            <person name="Srinivasan S."/>
            <person name="Lim S."/>
            <person name="Joe M."/>
            <person name="Im S."/>
            <person name="Bae S.I."/>
            <person name="Park K.R."/>
            <person name="Han J.H."/>
            <person name="Park S.H."/>
            <person name="Joo B.M."/>
            <person name="Park S.J."/>
            <person name="Kim M.K."/>
        </authorList>
    </citation>
    <scope>NUCLEOTIDE SEQUENCE [LARGE SCALE GENOMIC DNA]</scope>
    <source>
        <strain evidence="1 2">DG5A</strain>
    </source>
</reference>
<dbReference type="OrthoDB" id="843771at2"/>
<dbReference type="STRING" id="1379870.SD10_04275"/>
<dbReference type="InterPro" id="IPR011990">
    <property type="entry name" value="TPR-like_helical_dom_sf"/>
</dbReference>
<dbReference type="EMBL" id="CP010429">
    <property type="protein sequence ID" value="AKD54234.1"/>
    <property type="molecule type" value="Genomic_DNA"/>
</dbReference>
<keyword evidence="2" id="KW-1185">Reference proteome</keyword>
<dbReference type="PATRIC" id="fig|1379870.5.peg.932"/>
<dbReference type="HOGENOM" id="CLU_025928_1_0_10"/>
<evidence type="ECO:0000313" key="2">
    <source>
        <dbReference type="Proteomes" id="UP000033054"/>
    </source>
</evidence>
<dbReference type="Proteomes" id="UP000033054">
    <property type="component" value="Chromosome"/>
</dbReference>
<dbReference type="SUPFAM" id="SSF48452">
    <property type="entry name" value="TPR-like"/>
    <property type="match status" value="1"/>
</dbReference>
<organism evidence="1 2">
    <name type="scientific">Spirosoma radiotolerans</name>
    <dbReference type="NCBI Taxonomy" id="1379870"/>
    <lineage>
        <taxon>Bacteria</taxon>
        <taxon>Pseudomonadati</taxon>
        <taxon>Bacteroidota</taxon>
        <taxon>Cytophagia</taxon>
        <taxon>Cytophagales</taxon>
        <taxon>Cytophagaceae</taxon>
        <taxon>Spirosoma</taxon>
    </lineage>
</organism>
<dbReference type="AlphaFoldDB" id="A0A0E3ZTV9"/>
<evidence type="ECO:0008006" key="3">
    <source>
        <dbReference type="Google" id="ProtNLM"/>
    </source>
</evidence>
<dbReference type="PROSITE" id="PS51257">
    <property type="entry name" value="PROKAR_LIPOPROTEIN"/>
    <property type="match status" value="1"/>
</dbReference>
<gene>
    <name evidence="1" type="ORF">SD10_04275</name>
</gene>
<dbReference type="KEGG" id="srd:SD10_04275"/>
<protein>
    <recommendedName>
        <fullName evidence="3">SusD/RagB family nutrient-binding outer membrane lipoprotein</fullName>
    </recommendedName>
</protein>
<evidence type="ECO:0000313" key="1">
    <source>
        <dbReference type="EMBL" id="AKD54234.1"/>
    </source>
</evidence>
<sequence length="520" mass="56981">MKNLIRKIGYIAPLLLLLSACDKGFEEMNVDPNKYSEVVPGYLFTRAQLDGVSTNFTGAAYLTIGQSMQQFATYKEVPAAGDKYFNYTYSTGNWSAYAGTTAGQGAVISIRQVIDAVSTSPLDVNKLSAARIWKAYMFHRLTDMYGDIPYFDAGKALSDKNYSPKYDTQQAIYADMLKELDESIAAFDATKATFGTADLMYGGDVTKWKKFAYSLMLRLGMRLTEVDPALAKTWVEKAIAGGVILDDADRAIIAYVDGSQTASRNFIANGLISTDYVTPGGDNVEGGKYAKTFIDYLKNTKDPRLNVISIVWTTTDGKTFTADTTTALQSGMPNAAYNNLPANFNSFSEPNPNTLLKYSAPLIVFGNAETNLLLAEAAVRGWASGTTAATAYANAVRAGIRQWALFGTGGTISEARINAYLAANPYKASGTVAQQMEQIQTQKWVSLFLEDEYEIFSNWRRTGYPALTPTNYPGNLTGGKIPTRFVIPDSEETYNKTNFIDARTRQGGSNTLSSVVWWDK</sequence>
<dbReference type="Pfam" id="PF12771">
    <property type="entry name" value="SusD-like_2"/>
    <property type="match status" value="1"/>
</dbReference>
<accession>A0A0E3ZTV9</accession>
<dbReference type="InterPro" id="IPR041662">
    <property type="entry name" value="SusD-like_2"/>
</dbReference>
<name>A0A0E3ZTV9_9BACT</name>
<dbReference type="RefSeq" id="WP_046375831.1">
    <property type="nucleotide sequence ID" value="NZ_CP010429.1"/>
</dbReference>